<evidence type="ECO:0000256" key="1">
    <source>
        <dbReference type="ARBA" id="ARBA00008903"/>
    </source>
</evidence>
<dbReference type="AlphaFoldDB" id="A0A7J7MRW3"/>
<dbReference type="Proteomes" id="UP000541444">
    <property type="component" value="Unassembled WGS sequence"/>
</dbReference>
<name>A0A7J7MRW3_9MAGN</name>
<comment type="caution">
    <text evidence="2">The sequence shown here is derived from an EMBL/GenBank/DDBJ whole genome shotgun (WGS) entry which is preliminary data.</text>
</comment>
<dbReference type="InterPro" id="IPR036291">
    <property type="entry name" value="NAD(P)-bd_dom_sf"/>
</dbReference>
<evidence type="ECO:0000313" key="3">
    <source>
        <dbReference type="Proteomes" id="UP000541444"/>
    </source>
</evidence>
<dbReference type="EMBL" id="JACGCM010001272">
    <property type="protein sequence ID" value="KAF6157594.1"/>
    <property type="molecule type" value="Genomic_DNA"/>
</dbReference>
<evidence type="ECO:0000313" key="2">
    <source>
        <dbReference type="EMBL" id="KAF6157594.1"/>
    </source>
</evidence>
<dbReference type="PANTHER" id="PTHR13812:SF19">
    <property type="entry name" value="KETIMINE REDUCTASE MU-CRYSTALLIN"/>
    <property type="match status" value="1"/>
</dbReference>
<dbReference type="InterPro" id="IPR003462">
    <property type="entry name" value="ODC_Mu_crystall"/>
</dbReference>
<organism evidence="2 3">
    <name type="scientific">Kingdonia uniflora</name>
    <dbReference type="NCBI Taxonomy" id="39325"/>
    <lineage>
        <taxon>Eukaryota</taxon>
        <taxon>Viridiplantae</taxon>
        <taxon>Streptophyta</taxon>
        <taxon>Embryophyta</taxon>
        <taxon>Tracheophyta</taxon>
        <taxon>Spermatophyta</taxon>
        <taxon>Magnoliopsida</taxon>
        <taxon>Ranunculales</taxon>
        <taxon>Circaeasteraceae</taxon>
        <taxon>Kingdonia</taxon>
    </lineage>
</organism>
<accession>A0A7J7MRW3</accession>
<dbReference type="SUPFAM" id="SSF51735">
    <property type="entry name" value="NAD(P)-binding Rossmann-fold domains"/>
    <property type="match status" value="1"/>
</dbReference>
<evidence type="ECO:0008006" key="4">
    <source>
        <dbReference type="Google" id="ProtNLM"/>
    </source>
</evidence>
<dbReference type="PANTHER" id="PTHR13812">
    <property type="entry name" value="KETIMINE REDUCTASE MU-CRYSTALLIN"/>
    <property type="match status" value="1"/>
</dbReference>
<proteinExistence type="inferred from homology"/>
<dbReference type="Pfam" id="PF02423">
    <property type="entry name" value="OCD_Mu_crystall"/>
    <property type="match status" value="1"/>
</dbReference>
<reference evidence="2 3" key="1">
    <citation type="journal article" date="2020" name="IScience">
        <title>Genome Sequencing of the Endangered Kingdonia uniflora (Circaeasteraceae, Ranunculales) Reveals Potential Mechanisms of Evolutionary Specialization.</title>
        <authorList>
            <person name="Sun Y."/>
            <person name="Deng T."/>
            <person name="Zhang A."/>
            <person name="Moore M.J."/>
            <person name="Landis J.B."/>
            <person name="Lin N."/>
            <person name="Zhang H."/>
            <person name="Zhang X."/>
            <person name="Huang J."/>
            <person name="Zhang X."/>
            <person name="Sun H."/>
            <person name="Wang H."/>
        </authorList>
    </citation>
    <scope>NUCLEOTIDE SEQUENCE [LARGE SCALE GENOMIC DNA]</scope>
    <source>
        <strain evidence="2">TB1705</strain>
        <tissue evidence="2">Leaf</tissue>
    </source>
</reference>
<dbReference type="Gene3D" id="3.40.50.720">
    <property type="entry name" value="NAD(P)-binding Rossmann-like Domain"/>
    <property type="match status" value="1"/>
</dbReference>
<dbReference type="GO" id="GO:0005737">
    <property type="term" value="C:cytoplasm"/>
    <property type="evidence" value="ECO:0007669"/>
    <property type="project" value="TreeGrafter"/>
</dbReference>
<gene>
    <name evidence="2" type="ORF">GIB67_037167</name>
</gene>
<sequence>MKLGSHLDLVGSFTPSMRECDDEAIKRGRVFVDGDAAMVEAGELVGVSEENICGRLVNLISGDKIGRCSKEDITVFKSVGSAVVDLATAQFVYETFLHRNNNL</sequence>
<comment type="similarity">
    <text evidence="1">Belongs to the ornithine cyclodeaminase/mu-crystallin family.</text>
</comment>
<keyword evidence="3" id="KW-1185">Reference proteome</keyword>
<dbReference type="OrthoDB" id="41492at2759"/>
<protein>
    <recommendedName>
        <fullName evidence="4">Ornithine cyclodeaminase</fullName>
    </recommendedName>
</protein>